<dbReference type="PANTHER" id="PTHR33531:SF7">
    <property type="entry name" value="HYPOTHETICAL MEMBRANE PROTEIN, CONSERVED"/>
    <property type="match status" value="1"/>
</dbReference>
<feature type="domain" description="Rubrerythrin diiron-binding" evidence="1">
    <location>
        <begin position="3"/>
        <end position="137"/>
    </location>
</feature>
<dbReference type="SUPFAM" id="SSF47240">
    <property type="entry name" value="Ferritin-like"/>
    <property type="match status" value="1"/>
</dbReference>
<dbReference type="AlphaFoldDB" id="A0A372MKF7"/>
<accession>A0A372MKF7</accession>
<evidence type="ECO:0000313" key="3">
    <source>
        <dbReference type="Proteomes" id="UP000264002"/>
    </source>
</evidence>
<keyword evidence="3" id="KW-1185">Reference proteome</keyword>
<reference evidence="3" key="1">
    <citation type="submission" date="2018-08" db="EMBL/GenBank/DDBJ databases">
        <authorList>
            <person name="Grouzdev D.S."/>
            <person name="Krutkina M.S."/>
        </authorList>
    </citation>
    <scope>NUCLEOTIDE SEQUENCE [LARGE SCALE GENOMIC DNA]</scope>
    <source>
        <strain evidence="3">4-11</strain>
    </source>
</reference>
<dbReference type="EMBL" id="QUWK01000003">
    <property type="protein sequence ID" value="RFU95680.1"/>
    <property type="molecule type" value="Genomic_DNA"/>
</dbReference>
<dbReference type="InterPro" id="IPR012347">
    <property type="entry name" value="Ferritin-like"/>
</dbReference>
<dbReference type="InterPro" id="IPR009078">
    <property type="entry name" value="Ferritin-like_SF"/>
</dbReference>
<comment type="caution">
    <text evidence="2">The sequence shown here is derived from an EMBL/GenBank/DDBJ whole genome shotgun (WGS) entry which is preliminary data.</text>
</comment>
<dbReference type="OrthoDB" id="9792569at2"/>
<proteinExistence type="predicted"/>
<dbReference type="GO" id="GO:0016491">
    <property type="term" value="F:oxidoreductase activity"/>
    <property type="evidence" value="ECO:0007669"/>
    <property type="project" value="InterPro"/>
</dbReference>
<dbReference type="RefSeq" id="WP_117329627.1">
    <property type="nucleotide sequence ID" value="NZ_QUWK01000003.1"/>
</dbReference>
<name>A0A372MKF7_9SPIR</name>
<protein>
    <submittedName>
        <fullName evidence="2">Rubrerythrin</fullName>
    </submittedName>
</protein>
<dbReference type="CDD" id="cd01045">
    <property type="entry name" value="Ferritin_like_AB"/>
    <property type="match status" value="1"/>
</dbReference>
<dbReference type="Gene3D" id="1.20.1260.10">
    <property type="match status" value="1"/>
</dbReference>
<gene>
    <name evidence="2" type="ORF">DYP60_04185</name>
</gene>
<evidence type="ECO:0000313" key="2">
    <source>
        <dbReference type="EMBL" id="RFU95680.1"/>
    </source>
</evidence>
<organism evidence="2 3">
    <name type="scientific">Sphaerochaeta halotolerans</name>
    <dbReference type="NCBI Taxonomy" id="2293840"/>
    <lineage>
        <taxon>Bacteria</taxon>
        <taxon>Pseudomonadati</taxon>
        <taxon>Spirochaetota</taxon>
        <taxon>Spirochaetia</taxon>
        <taxon>Spirochaetales</taxon>
        <taxon>Sphaerochaetaceae</taxon>
        <taxon>Sphaerochaeta</taxon>
    </lineage>
</organism>
<dbReference type="GO" id="GO:0046872">
    <property type="term" value="F:metal ion binding"/>
    <property type="evidence" value="ECO:0007669"/>
    <property type="project" value="InterPro"/>
</dbReference>
<reference evidence="2 3" key="2">
    <citation type="submission" date="2018-09" db="EMBL/GenBank/DDBJ databases">
        <title>Genome of Sphaerochaeta halotolerans strain 4-11.</title>
        <authorList>
            <person name="Nazina T.N."/>
            <person name="Sokolova D.S."/>
        </authorList>
    </citation>
    <scope>NUCLEOTIDE SEQUENCE [LARGE SCALE GENOMIC DNA]</scope>
    <source>
        <strain evidence="2 3">4-11</strain>
    </source>
</reference>
<dbReference type="InterPro" id="IPR003251">
    <property type="entry name" value="Rr_diiron-bd_dom"/>
</dbReference>
<dbReference type="PANTHER" id="PTHR33531">
    <property type="entry name" value="RUBRERYTHRIN SUBFAMILY"/>
    <property type="match status" value="1"/>
</dbReference>
<sequence>MDLFEVAIKLEQEGIQFYTDLVKKAPSEGFANIFKMLADDEKKHESYFRALQKKSAPVSVNTTVVEAAKKVFKAFDPDSFPPSTDQIPAYEEALAIEKKSIDFYKEQLPLVTDEEAKKALSLILSEEKRHYEVLSEMLKLITRPHRWVEDAEFGVREDY</sequence>
<evidence type="ECO:0000259" key="1">
    <source>
        <dbReference type="Pfam" id="PF02915"/>
    </source>
</evidence>
<dbReference type="Pfam" id="PF02915">
    <property type="entry name" value="Rubrerythrin"/>
    <property type="match status" value="1"/>
</dbReference>
<dbReference type="Proteomes" id="UP000264002">
    <property type="component" value="Unassembled WGS sequence"/>
</dbReference>